<sequence length="134" mass="15085">MCLHFYPWPCQHVPSEVVASTLMKFDTMPLTLFVCLTVPHHGTIIVVLPPPFPLRVCVCFSVLFNLFHVPYRPLCLSLTVCSATRYVTGRFFFPLSLSSTGPQRFGVLLIGKGCSATRKKEGIDILQKWGYFVC</sequence>
<dbReference type="EMBL" id="HE573023">
    <property type="protein sequence ID" value="CCC49193.1"/>
    <property type="molecule type" value="Genomic_DNA"/>
</dbReference>
<organism evidence="1">
    <name type="scientific">Trypanosoma vivax (strain Y486)</name>
    <dbReference type="NCBI Taxonomy" id="1055687"/>
    <lineage>
        <taxon>Eukaryota</taxon>
        <taxon>Discoba</taxon>
        <taxon>Euglenozoa</taxon>
        <taxon>Kinetoplastea</taxon>
        <taxon>Metakinetoplastina</taxon>
        <taxon>Trypanosomatida</taxon>
        <taxon>Trypanosomatidae</taxon>
        <taxon>Trypanosoma</taxon>
        <taxon>Duttonella</taxon>
    </lineage>
</organism>
<name>G0TYZ0_TRYVY</name>
<dbReference type="AlphaFoldDB" id="G0TYZ0"/>
<dbReference type="VEuPathDB" id="TriTrypDB:TvY486_0705200"/>
<proteinExistence type="predicted"/>
<reference evidence="1" key="1">
    <citation type="journal article" date="2012" name="Proc. Natl. Acad. Sci. U.S.A.">
        <title>Antigenic diversity is generated by distinct evolutionary mechanisms in African trypanosome species.</title>
        <authorList>
            <person name="Jackson A.P."/>
            <person name="Berry A."/>
            <person name="Aslett M."/>
            <person name="Allison H.C."/>
            <person name="Burton P."/>
            <person name="Vavrova-Anderson J."/>
            <person name="Brown R."/>
            <person name="Browne H."/>
            <person name="Corton N."/>
            <person name="Hauser H."/>
            <person name="Gamble J."/>
            <person name="Gilderthorp R."/>
            <person name="Marcello L."/>
            <person name="McQuillan J."/>
            <person name="Otto T.D."/>
            <person name="Quail M.A."/>
            <person name="Sanders M.J."/>
            <person name="van Tonder A."/>
            <person name="Ginger M.L."/>
            <person name="Field M.C."/>
            <person name="Barry J.D."/>
            <person name="Hertz-Fowler C."/>
            <person name="Berriman M."/>
        </authorList>
    </citation>
    <scope>NUCLEOTIDE SEQUENCE</scope>
    <source>
        <strain evidence="1">Y486</strain>
    </source>
</reference>
<protein>
    <submittedName>
        <fullName evidence="1">Uncharacterized protein</fullName>
    </submittedName>
</protein>
<gene>
    <name evidence="1" type="ORF">TVY486_0705200</name>
</gene>
<accession>G0TYZ0</accession>
<evidence type="ECO:0000313" key="1">
    <source>
        <dbReference type="EMBL" id="CCC49193.1"/>
    </source>
</evidence>